<dbReference type="InParanoid" id="A0A3Q7FNF8"/>
<accession>A0A3Q7FNF8</accession>
<proteinExistence type="predicted"/>
<dbReference type="Gramene" id="Solyc02g070487.1.1">
    <property type="protein sequence ID" value="Solyc02g070487.1.1"/>
    <property type="gene ID" value="Solyc02g070487.1"/>
</dbReference>
<protein>
    <submittedName>
        <fullName evidence="1">Uncharacterized protein</fullName>
    </submittedName>
</protein>
<reference evidence="1" key="2">
    <citation type="submission" date="2019-01" db="UniProtKB">
        <authorList>
            <consortium name="EnsemblPlants"/>
        </authorList>
    </citation>
    <scope>IDENTIFICATION</scope>
    <source>
        <strain evidence="1">cv. Heinz 1706</strain>
    </source>
</reference>
<dbReference type="Proteomes" id="UP000004994">
    <property type="component" value="Chromosome 2"/>
</dbReference>
<evidence type="ECO:0000313" key="2">
    <source>
        <dbReference type="Proteomes" id="UP000004994"/>
    </source>
</evidence>
<dbReference type="AlphaFoldDB" id="A0A3Q7FNF8"/>
<dbReference type="EnsemblPlants" id="Solyc02g070487.1.1">
    <property type="protein sequence ID" value="Solyc02g070487.1.1"/>
    <property type="gene ID" value="Solyc02g070487.1"/>
</dbReference>
<reference evidence="1" key="1">
    <citation type="journal article" date="2012" name="Nature">
        <title>The tomato genome sequence provides insights into fleshy fruit evolution.</title>
        <authorList>
            <consortium name="Tomato Genome Consortium"/>
        </authorList>
    </citation>
    <scope>NUCLEOTIDE SEQUENCE [LARGE SCALE GENOMIC DNA]</scope>
    <source>
        <strain evidence="1">cv. Heinz 1706</strain>
    </source>
</reference>
<name>A0A3Q7FNF8_SOLLC</name>
<organism evidence="1">
    <name type="scientific">Solanum lycopersicum</name>
    <name type="common">Tomato</name>
    <name type="synonym">Lycopersicon esculentum</name>
    <dbReference type="NCBI Taxonomy" id="4081"/>
    <lineage>
        <taxon>Eukaryota</taxon>
        <taxon>Viridiplantae</taxon>
        <taxon>Streptophyta</taxon>
        <taxon>Embryophyta</taxon>
        <taxon>Tracheophyta</taxon>
        <taxon>Spermatophyta</taxon>
        <taxon>Magnoliopsida</taxon>
        <taxon>eudicotyledons</taxon>
        <taxon>Gunneridae</taxon>
        <taxon>Pentapetalae</taxon>
        <taxon>asterids</taxon>
        <taxon>lamiids</taxon>
        <taxon>Solanales</taxon>
        <taxon>Solanaceae</taxon>
        <taxon>Solanoideae</taxon>
        <taxon>Solaneae</taxon>
        <taxon>Solanum</taxon>
        <taxon>Solanum subgen. Lycopersicon</taxon>
    </lineage>
</organism>
<evidence type="ECO:0000313" key="1">
    <source>
        <dbReference type="EnsemblPlants" id="Solyc02g070487.1.1"/>
    </source>
</evidence>
<sequence length="70" mass="7962">MKATTIWGLKKRRGTCDLKHFLPQEASLFSVLLCKKHKYSHCAASLSCFSLIDSNSKTKKFGQFLLVLKQ</sequence>
<keyword evidence="2" id="KW-1185">Reference proteome</keyword>